<evidence type="ECO:0000313" key="1">
    <source>
        <dbReference type="EnsemblPlants" id="EMT11223"/>
    </source>
</evidence>
<protein>
    <recommendedName>
        <fullName evidence="2">DUF4220 domain-containing protein</fullName>
    </recommendedName>
</protein>
<accession>M8C7Z4</accession>
<dbReference type="AlphaFoldDB" id="M8C7Z4"/>
<dbReference type="EnsemblPlants" id="EMT11223">
    <property type="protein sequence ID" value="EMT11223"/>
    <property type="gene ID" value="F775_33138"/>
</dbReference>
<name>M8C7Z4_AEGTA</name>
<dbReference type="Pfam" id="PF04578">
    <property type="entry name" value="DUF594"/>
    <property type="match status" value="1"/>
</dbReference>
<organism evidence="1">
    <name type="scientific">Aegilops tauschii</name>
    <name type="common">Tausch's goatgrass</name>
    <name type="synonym">Aegilops squarrosa</name>
    <dbReference type="NCBI Taxonomy" id="37682"/>
    <lineage>
        <taxon>Eukaryota</taxon>
        <taxon>Viridiplantae</taxon>
        <taxon>Streptophyta</taxon>
        <taxon>Embryophyta</taxon>
        <taxon>Tracheophyta</taxon>
        <taxon>Spermatophyta</taxon>
        <taxon>Magnoliopsida</taxon>
        <taxon>Liliopsida</taxon>
        <taxon>Poales</taxon>
        <taxon>Poaceae</taxon>
        <taxon>BOP clade</taxon>
        <taxon>Pooideae</taxon>
        <taxon>Triticodae</taxon>
        <taxon>Triticeae</taxon>
        <taxon>Triticinae</taxon>
        <taxon>Aegilops</taxon>
    </lineage>
</organism>
<evidence type="ECO:0008006" key="2">
    <source>
        <dbReference type="Google" id="ProtNLM"/>
    </source>
</evidence>
<dbReference type="InterPro" id="IPR007658">
    <property type="entry name" value="DUF594"/>
</dbReference>
<sequence>MTAPGASLSPCNTSPSRRSLAKPCRDPATSTTTPSCCWISINLSFPLAGSRRRRRRCSVRVLNGKGPSVRHSVIGDLDHGEYDSINPFIGTLPLAIYKVIDRLPFETALLALHIWTECLIQMTRVFVADIPEETQTLMDQGKGLSNYMMHLLIVNPTMLPVNNNVDEVVANLKKKIQVRSNEMFDKASIYDLLDETSRILWDELGLEEGVERMLLPEHGPHAVFGVLIQVWLWLLIYAAGKCRPEEHARTLAMGGELITFVWLCILHRGLGDQGSIGLYLMRPGTSGYIVGNTALFDC</sequence>
<dbReference type="PANTHER" id="PTHR31325">
    <property type="entry name" value="OS01G0798800 PROTEIN-RELATED"/>
    <property type="match status" value="1"/>
</dbReference>
<reference evidence="1" key="1">
    <citation type="submission" date="2015-06" db="UniProtKB">
        <authorList>
            <consortium name="EnsemblPlants"/>
        </authorList>
    </citation>
    <scope>IDENTIFICATION</scope>
</reference>
<proteinExistence type="predicted"/>